<keyword evidence="3" id="KW-0808">Transferase</keyword>
<evidence type="ECO:0000256" key="4">
    <source>
        <dbReference type="ARBA" id="ARBA00022741"/>
    </source>
</evidence>
<dbReference type="InterPro" id="IPR002736">
    <property type="entry name" value="CitG"/>
</dbReference>
<evidence type="ECO:0000256" key="5">
    <source>
        <dbReference type="ARBA" id="ARBA00022840"/>
    </source>
</evidence>
<name>A0AA89I4B5_9LACO</name>
<dbReference type="RefSeq" id="WP_057908504.1">
    <property type="nucleotide sequence ID" value="NZ_AYZB01000037.1"/>
</dbReference>
<keyword evidence="4" id="KW-0547">Nucleotide-binding</keyword>
<keyword evidence="5" id="KW-0067">ATP-binding</keyword>
<evidence type="ECO:0000256" key="1">
    <source>
        <dbReference type="ARBA" id="ARBA00001210"/>
    </source>
</evidence>
<comment type="caution">
    <text evidence="6">The sequence shown here is derived from an EMBL/GenBank/DDBJ whole genome shotgun (WGS) entry which is preliminary data.</text>
</comment>
<dbReference type="EMBL" id="AYZB01000037">
    <property type="protein sequence ID" value="KRM21971.1"/>
    <property type="molecule type" value="Genomic_DNA"/>
</dbReference>
<dbReference type="GO" id="GO:0046917">
    <property type="term" value="F:triphosphoribosyl-dephospho-CoA synthase activity"/>
    <property type="evidence" value="ECO:0007669"/>
    <property type="project" value="UniProtKB-EC"/>
</dbReference>
<dbReference type="PANTHER" id="PTHR30201">
    <property type="entry name" value="TRIPHOSPHORIBOSYL-DEPHOSPHO-COA SYNTHASE"/>
    <property type="match status" value="1"/>
</dbReference>
<evidence type="ECO:0000313" key="6">
    <source>
        <dbReference type="EMBL" id="KRM21971.1"/>
    </source>
</evidence>
<gene>
    <name evidence="6" type="ORF">FC90_GL001124</name>
</gene>
<evidence type="ECO:0000256" key="2">
    <source>
        <dbReference type="ARBA" id="ARBA00012074"/>
    </source>
</evidence>
<evidence type="ECO:0000313" key="7">
    <source>
        <dbReference type="Proteomes" id="UP000050823"/>
    </source>
</evidence>
<protein>
    <recommendedName>
        <fullName evidence="2">triphosphoribosyl-dephospho-CoA synthase</fullName>
        <ecNumber evidence="2">2.4.2.52</ecNumber>
    </recommendedName>
</protein>
<dbReference type="EC" id="2.4.2.52" evidence="2"/>
<dbReference type="AlphaFoldDB" id="A0AA89I4B5"/>
<sequence>MIKNKTQQVVTKQLASLVEQALVDEVSLSPKPGLVDALNNGAHSDMDLALFIKSARALTPYFEQMAQAAWLQPISQTLRETIAHIGRKAEQAMFKETNGINTHKGAIWVMGLLTTVYAQRISTGQSIQTDELLKLVSHLAQFPDSRYQNKQLTHGEAVKQRYRVNGAYEEAVLGYPHISLALETYVKWQTATSQQYQLQMLLTLMSSVTDTCVLHRSDQGTLIEMQRLAMSAGQTSLPNASFTDLQKYCQQKHISPGGSADLLSASLLIIAVNRQFYRGKN</sequence>
<reference evidence="6 7" key="1">
    <citation type="journal article" date="2015" name="Genome Announc.">
        <title>Expanding the biotechnology potential of lactobacilli through comparative genomics of 213 strains and associated genera.</title>
        <authorList>
            <person name="Sun Z."/>
            <person name="Harris H.M."/>
            <person name="McCann A."/>
            <person name="Guo C."/>
            <person name="Argimon S."/>
            <person name="Zhang W."/>
            <person name="Yang X."/>
            <person name="Jeffery I.B."/>
            <person name="Cooney J.C."/>
            <person name="Kagawa T.F."/>
            <person name="Liu W."/>
            <person name="Song Y."/>
            <person name="Salvetti E."/>
            <person name="Wrobel A."/>
            <person name="Rasinkangas P."/>
            <person name="Parkhill J."/>
            <person name="Rea M.C."/>
            <person name="O'Sullivan O."/>
            <person name="Ritari J."/>
            <person name="Douillard F.P."/>
            <person name="Paul Ross R."/>
            <person name="Yang R."/>
            <person name="Briner A.E."/>
            <person name="Felis G.E."/>
            <person name="de Vos W.M."/>
            <person name="Barrangou R."/>
            <person name="Klaenhammer T.R."/>
            <person name="Caufield P.W."/>
            <person name="Cui Y."/>
            <person name="Zhang H."/>
            <person name="O'Toole P.W."/>
        </authorList>
    </citation>
    <scope>NUCLEOTIDE SEQUENCE [LARGE SCALE GENOMIC DNA]</scope>
    <source>
        <strain evidence="6 7">DSM 20719</strain>
    </source>
</reference>
<dbReference type="PANTHER" id="PTHR30201:SF2">
    <property type="entry name" value="2-(5''-TRIPHOSPHORIBOSYL)-3'-DEPHOSPHOCOENZYME-A SYNTHASE"/>
    <property type="match status" value="1"/>
</dbReference>
<dbReference type="Gene3D" id="1.10.4200.10">
    <property type="entry name" value="Triphosphoribosyl-dephospho-CoA protein"/>
    <property type="match status" value="2"/>
</dbReference>
<proteinExistence type="predicted"/>
<evidence type="ECO:0000256" key="3">
    <source>
        <dbReference type="ARBA" id="ARBA00022679"/>
    </source>
</evidence>
<organism evidence="6 7">
    <name type="scientific">Latilactobacillus graminis DSM 20719</name>
    <dbReference type="NCBI Taxonomy" id="1423752"/>
    <lineage>
        <taxon>Bacteria</taxon>
        <taxon>Bacillati</taxon>
        <taxon>Bacillota</taxon>
        <taxon>Bacilli</taxon>
        <taxon>Lactobacillales</taxon>
        <taxon>Lactobacillaceae</taxon>
        <taxon>Latilactobacillus</taxon>
    </lineage>
</organism>
<dbReference type="Pfam" id="PF01874">
    <property type="entry name" value="CitG"/>
    <property type="match status" value="1"/>
</dbReference>
<comment type="catalytic activity">
    <reaction evidence="1">
        <text>3'-dephospho-CoA + ATP = 2'-(5''-triphospho-alpha-D-ribosyl)-3'-dephospho-CoA + adenine</text>
        <dbReference type="Rhea" id="RHEA:15117"/>
        <dbReference type="ChEBI" id="CHEBI:16708"/>
        <dbReference type="ChEBI" id="CHEBI:30616"/>
        <dbReference type="ChEBI" id="CHEBI:57328"/>
        <dbReference type="ChEBI" id="CHEBI:61378"/>
        <dbReference type="EC" id="2.4.2.52"/>
    </reaction>
</comment>
<accession>A0AA89I4B5</accession>
<dbReference type="GO" id="GO:0005524">
    <property type="term" value="F:ATP binding"/>
    <property type="evidence" value="ECO:0007669"/>
    <property type="project" value="UniProtKB-KW"/>
</dbReference>
<dbReference type="GO" id="GO:0051191">
    <property type="term" value="P:prosthetic group biosynthetic process"/>
    <property type="evidence" value="ECO:0007669"/>
    <property type="project" value="TreeGrafter"/>
</dbReference>
<dbReference type="Proteomes" id="UP000050823">
    <property type="component" value="Unassembled WGS sequence"/>
</dbReference>